<dbReference type="InterPro" id="IPR001457">
    <property type="entry name" value="NADH_UbQ/plastoQ_OxRdtase_su6"/>
</dbReference>
<dbReference type="PANTHER" id="PTHR33269:SF17">
    <property type="entry name" value="NADH-UBIQUINONE OXIDOREDUCTASE CHAIN 6"/>
    <property type="match status" value="1"/>
</dbReference>
<feature type="transmembrane region" description="Helical" evidence="2">
    <location>
        <begin position="192"/>
        <end position="214"/>
    </location>
</feature>
<dbReference type="GO" id="GO:0048038">
    <property type="term" value="F:quinone binding"/>
    <property type="evidence" value="ECO:0007669"/>
    <property type="project" value="UniProtKB-UniRule"/>
</dbReference>
<evidence type="ECO:0000256" key="1">
    <source>
        <dbReference type="ARBA" id="ARBA00005698"/>
    </source>
</evidence>
<proteinExistence type="inferred from homology"/>
<protein>
    <recommendedName>
        <fullName evidence="2">NADH-quinone oxidoreductase subunit J</fullName>
        <ecNumber evidence="2">7.1.1.-</ecNumber>
    </recommendedName>
</protein>
<evidence type="ECO:0000313" key="5">
    <source>
        <dbReference type="Proteomes" id="UP000317243"/>
    </source>
</evidence>
<keyword evidence="2" id="KW-1003">Cell membrane</keyword>
<feature type="region of interest" description="Disordered" evidence="3">
    <location>
        <begin position="129"/>
        <end position="152"/>
    </location>
</feature>
<dbReference type="OrthoDB" id="261376at2"/>
<dbReference type="GO" id="GO:0005886">
    <property type="term" value="C:plasma membrane"/>
    <property type="evidence" value="ECO:0007669"/>
    <property type="project" value="UniProtKB-SubCell"/>
</dbReference>
<dbReference type="Pfam" id="PF00499">
    <property type="entry name" value="Oxidored_q3"/>
    <property type="match status" value="1"/>
</dbReference>
<dbReference type="RefSeq" id="WP_146509411.1">
    <property type="nucleotide sequence ID" value="NZ_SIHI01000001.1"/>
</dbReference>
<name>A0A5C5X7W9_9PLAN</name>
<keyword evidence="2" id="KW-0520">NAD</keyword>
<dbReference type="InterPro" id="IPR042106">
    <property type="entry name" value="Nuo/plastoQ_OxRdtase_6_NuoJ"/>
</dbReference>
<dbReference type="EC" id="7.1.1.-" evidence="2"/>
<keyword evidence="2" id="KW-0472">Membrane</keyword>
<evidence type="ECO:0000256" key="2">
    <source>
        <dbReference type="RuleBase" id="RU004429"/>
    </source>
</evidence>
<dbReference type="SUPFAM" id="SSF103473">
    <property type="entry name" value="MFS general substrate transporter"/>
    <property type="match status" value="1"/>
</dbReference>
<evidence type="ECO:0000313" key="4">
    <source>
        <dbReference type="EMBL" id="TWT58779.1"/>
    </source>
</evidence>
<sequence>MSTVLFVIYALAASGGALAVVLSQNVVRMAFWLVISLSSVAGLFFLLGADFVGATQLLIYVGGTVVLLIFGVMLTSSGPYGTIKSQPAEVVQAGIIGMAFLALVASTVLSVNWEANEVRLAHANDHAEHGHVHEVSEPESEQGYNPEESGNTTRSLGTALLGVRFDKDLSLESEDGSNHGHTHGNHEVSAGYLLPFEIVSVHLLVVLVGAAYLARAKRRVDVENA</sequence>
<feature type="transmembrane region" description="Helical" evidence="2">
    <location>
        <begin position="90"/>
        <end position="111"/>
    </location>
</feature>
<feature type="transmembrane region" description="Helical" evidence="2">
    <location>
        <begin position="57"/>
        <end position="78"/>
    </location>
</feature>
<evidence type="ECO:0000256" key="3">
    <source>
        <dbReference type="SAM" id="MobiDB-lite"/>
    </source>
</evidence>
<reference evidence="4 5" key="1">
    <citation type="submission" date="2019-02" db="EMBL/GenBank/DDBJ databases">
        <title>Deep-cultivation of Planctomycetes and their phenomic and genomic characterization uncovers novel biology.</title>
        <authorList>
            <person name="Wiegand S."/>
            <person name="Jogler M."/>
            <person name="Boedeker C."/>
            <person name="Pinto D."/>
            <person name="Vollmers J."/>
            <person name="Rivas-Marin E."/>
            <person name="Kohn T."/>
            <person name="Peeters S.H."/>
            <person name="Heuer A."/>
            <person name="Rast P."/>
            <person name="Oberbeckmann S."/>
            <person name="Bunk B."/>
            <person name="Jeske O."/>
            <person name="Meyerdierks A."/>
            <person name="Storesund J.E."/>
            <person name="Kallscheuer N."/>
            <person name="Luecker S."/>
            <person name="Lage O.M."/>
            <person name="Pohl T."/>
            <person name="Merkel B.J."/>
            <person name="Hornburger P."/>
            <person name="Mueller R.-W."/>
            <person name="Bruemmer F."/>
            <person name="Labrenz M."/>
            <person name="Spormann A.M."/>
            <person name="Op Den Camp H."/>
            <person name="Overmann J."/>
            <person name="Amann R."/>
            <person name="Jetten M.S.M."/>
            <person name="Mascher T."/>
            <person name="Medema M.H."/>
            <person name="Devos D.P."/>
            <person name="Kaster A.-K."/>
            <person name="Ovreas L."/>
            <person name="Rohde M."/>
            <person name="Galperin M.Y."/>
            <person name="Jogler C."/>
        </authorList>
    </citation>
    <scope>NUCLEOTIDE SEQUENCE [LARGE SCALE GENOMIC DNA]</scope>
    <source>
        <strain evidence="4 5">KOR42</strain>
    </source>
</reference>
<comment type="function">
    <text evidence="2">NDH-1 shuttles electrons from NADH, via FMN and iron-sulfur (Fe-S) centers, to quinones in the respiratory chain. Couples the redox reaction to proton translocation (for every two electrons transferred, four hydrogen ions are translocated across the cytoplasmic membrane), and thus conserves the redox energy in a proton gradient.</text>
</comment>
<dbReference type="AlphaFoldDB" id="A0A5C5X7W9"/>
<keyword evidence="4" id="KW-0560">Oxidoreductase</keyword>
<dbReference type="GO" id="GO:0016491">
    <property type="term" value="F:oxidoreductase activity"/>
    <property type="evidence" value="ECO:0007669"/>
    <property type="project" value="UniProtKB-KW"/>
</dbReference>
<dbReference type="GO" id="GO:0008137">
    <property type="term" value="F:NADH dehydrogenase (ubiquinone) activity"/>
    <property type="evidence" value="ECO:0007669"/>
    <property type="project" value="UniProtKB-UniRule"/>
</dbReference>
<organism evidence="4 5">
    <name type="scientific">Thalassoglobus neptunius</name>
    <dbReference type="NCBI Taxonomy" id="1938619"/>
    <lineage>
        <taxon>Bacteria</taxon>
        <taxon>Pseudomonadati</taxon>
        <taxon>Planctomycetota</taxon>
        <taxon>Planctomycetia</taxon>
        <taxon>Planctomycetales</taxon>
        <taxon>Planctomycetaceae</taxon>
        <taxon>Thalassoglobus</taxon>
    </lineage>
</organism>
<gene>
    <name evidence="4" type="primary">nuoJ</name>
    <name evidence="4" type="ORF">KOR42_21650</name>
</gene>
<comment type="caution">
    <text evidence="2">Lacks conserved residue(s) required for the propagation of feature annotation.</text>
</comment>
<keyword evidence="2" id="KW-0812">Transmembrane</keyword>
<comment type="caution">
    <text evidence="4">The sequence shown here is derived from an EMBL/GenBank/DDBJ whole genome shotgun (WGS) entry which is preliminary data.</text>
</comment>
<dbReference type="InterPro" id="IPR036259">
    <property type="entry name" value="MFS_trans_sf"/>
</dbReference>
<keyword evidence="5" id="KW-1185">Reference proteome</keyword>
<comment type="subcellular location">
    <subcellularLocation>
        <location evidence="2">Cell membrane</location>
        <topology evidence="2">Multi-pass membrane protein</topology>
    </subcellularLocation>
</comment>
<comment type="similarity">
    <text evidence="1 2">Belongs to the complex I subunit 6 family.</text>
</comment>
<accession>A0A5C5X7W9</accession>
<keyword evidence="2" id="KW-0874">Quinone</keyword>
<feature type="transmembrane region" description="Helical" evidence="2">
    <location>
        <begin position="29"/>
        <end position="48"/>
    </location>
</feature>
<comment type="catalytic activity">
    <reaction evidence="2">
        <text>a quinone + NADH + 5 H(+)(in) = a quinol + NAD(+) + 4 H(+)(out)</text>
        <dbReference type="Rhea" id="RHEA:57888"/>
        <dbReference type="ChEBI" id="CHEBI:15378"/>
        <dbReference type="ChEBI" id="CHEBI:24646"/>
        <dbReference type="ChEBI" id="CHEBI:57540"/>
        <dbReference type="ChEBI" id="CHEBI:57945"/>
        <dbReference type="ChEBI" id="CHEBI:132124"/>
    </reaction>
</comment>
<keyword evidence="2" id="KW-1133">Transmembrane helix</keyword>
<dbReference type="Proteomes" id="UP000317243">
    <property type="component" value="Unassembled WGS sequence"/>
</dbReference>
<dbReference type="EMBL" id="SIHI01000001">
    <property type="protein sequence ID" value="TWT58779.1"/>
    <property type="molecule type" value="Genomic_DNA"/>
</dbReference>
<dbReference type="Gene3D" id="1.20.120.1200">
    <property type="entry name" value="NADH-ubiquinone/plastoquinone oxidoreductase chain 6, subunit NuoJ"/>
    <property type="match status" value="1"/>
</dbReference>
<dbReference type="PANTHER" id="PTHR33269">
    <property type="entry name" value="NADH-UBIQUINONE OXIDOREDUCTASE CHAIN 6"/>
    <property type="match status" value="1"/>
</dbReference>